<name>D2VBZ1_NAEGR</name>
<dbReference type="InterPro" id="IPR009091">
    <property type="entry name" value="RCC1/BLIP-II"/>
</dbReference>
<proteinExistence type="predicted"/>
<dbReference type="EMBL" id="GG738862">
    <property type="protein sequence ID" value="EFC45564.1"/>
    <property type="molecule type" value="Genomic_DNA"/>
</dbReference>
<dbReference type="PROSITE" id="PS50012">
    <property type="entry name" value="RCC1_3"/>
    <property type="match status" value="6"/>
</dbReference>
<keyword evidence="5" id="KW-1185">Reference proteome</keyword>
<dbReference type="Pfam" id="PF25390">
    <property type="entry name" value="WD40_RLD"/>
    <property type="match status" value="1"/>
</dbReference>
<dbReference type="RefSeq" id="XP_002678308.1">
    <property type="nucleotide sequence ID" value="XM_002678262.1"/>
</dbReference>
<dbReference type="OMA" id="CTDDHLL"/>
<dbReference type="PROSITE" id="PS00626">
    <property type="entry name" value="RCC1_2"/>
    <property type="match status" value="2"/>
</dbReference>
<gene>
    <name evidence="4" type="ORF">NAEGRDRAFT_66387</name>
</gene>
<dbReference type="KEGG" id="ngr:NAEGRDRAFT_66387"/>
<protein>
    <submittedName>
        <fullName evidence="4">Predicted protein</fullName>
    </submittedName>
</protein>
<dbReference type="SUPFAM" id="SSF50985">
    <property type="entry name" value="RCC1/BLIP-II"/>
    <property type="match status" value="2"/>
</dbReference>
<feature type="repeat" description="RCC1" evidence="2">
    <location>
        <begin position="244"/>
        <end position="297"/>
    </location>
</feature>
<dbReference type="Pfam" id="PF13540">
    <property type="entry name" value="RCC1_2"/>
    <property type="match status" value="1"/>
</dbReference>
<feature type="repeat" description="RCC1" evidence="2">
    <location>
        <begin position="94"/>
        <end position="143"/>
    </location>
</feature>
<dbReference type="OrthoDB" id="10256179at2759"/>
<sequence>MAHQLSNDNDERLSTPKEVLRLKDKKITSVGCGDKFTILCTDDHLLYTLGDNDYGQLSLGHFRNCTSWTSINLSIKIEALVCGDYHTMVLSDHGEVYSCGRSDKYQLGLNSTESLPELRRVSIKERVKTISCGANHSIFVTVDNDIYACGDNTYSQITTKKKELFKKPEKIKIDELKGKKIKAVSSGYQHTVYLTEEGHIFCFGNNTFGQLNITMVGINKSGQGQLIDSISCGSFHTVVATDKGEVWAAGKNRNGELGIENDGSNVKDATKIPLGDASAKIDNVKCGNHHTIMRSTDQRIFICGKNTGGQLGLGHLDKTLKVNEPKFAFPIHRMAGGGYHSIFISEVSDDLVESNETNQ</sequence>
<feature type="repeat" description="RCC1" evidence="2">
    <location>
        <begin position="198"/>
        <end position="243"/>
    </location>
</feature>
<dbReference type="PRINTS" id="PR00633">
    <property type="entry name" value="RCCNDNSATION"/>
</dbReference>
<dbReference type="PANTHER" id="PTHR22872:SF2">
    <property type="entry name" value="INHIBITOR OF BRUTON TYROSINE KINASE"/>
    <property type="match status" value="1"/>
</dbReference>
<evidence type="ECO:0000313" key="5">
    <source>
        <dbReference type="Proteomes" id="UP000006671"/>
    </source>
</evidence>
<dbReference type="InterPro" id="IPR000408">
    <property type="entry name" value="Reg_chr_condens"/>
</dbReference>
<accession>D2VBZ1</accession>
<keyword evidence="1" id="KW-0677">Repeat</keyword>
<evidence type="ECO:0000313" key="4">
    <source>
        <dbReference type="EMBL" id="EFC45564.1"/>
    </source>
</evidence>
<dbReference type="Proteomes" id="UP000006671">
    <property type="component" value="Unassembled WGS sequence"/>
</dbReference>
<dbReference type="Gene3D" id="2.130.10.30">
    <property type="entry name" value="Regulator of chromosome condensation 1/beta-lactamase-inhibitor protein II"/>
    <property type="match status" value="2"/>
</dbReference>
<dbReference type="PANTHER" id="PTHR22872">
    <property type="entry name" value="BTK-BINDING PROTEIN-RELATED"/>
    <property type="match status" value="1"/>
</dbReference>
<evidence type="ECO:0000256" key="1">
    <source>
        <dbReference type="ARBA" id="ARBA00022737"/>
    </source>
</evidence>
<dbReference type="STRING" id="5762.D2VBZ1"/>
<evidence type="ECO:0000259" key="3">
    <source>
        <dbReference type="Pfam" id="PF25390"/>
    </source>
</evidence>
<dbReference type="VEuPathDB" id="AmoebaDB:NAEGRDRAFT_66387"/>
<feature type="domain" description="RCC1-like" evidence="3">
    <location>
        <begin position="76"/>
        <end position="346"/>
    </location>
</feature>
<feature type="repeat" description="RCC1" evidence="2">
    <location>
        <begin position="298"/>
        <end position="347"/>
    </location>
</feature>
<evidence type="ECO:0000256" key="2">
    <source>
        <dbReference type="PROSITE-ProRule" id="PRU00235"/>
    </source>
</evidence>
<dbReference type="eggNOG" id="KOG1426">
    <property type="taxonomic scope" value="Eukaryota"/>
</dbReference>
<feature type="repeat" description="RCC1" evidence="2">
    <location>
        <begin position="44"/>
        <end position="93"/>
    </location>
</feature>
<dbReference type="InterPro" id="IPR058923">
    <property type="entry name" value="RCC1-like_dom"/>
</dbReference>
<dbReference type="InParanoid" id="D2VBZ1"/>
<reference evidence="4 5" key="1">
    <citation type="journal article" date="2010" name="Cell">
        <title>The genome of Naegleria gruberi illuminates early eukaryotic versatility.</title>
        <authorList>
            <person name="Fritz-Laylin L.K."/>
            <person name="Prochnik S.E."/>
            <person name="Ginger M.L."/>
            <person name="Dacks J.B."/>
            <person name="Carpenter M.L."/>
            <person name="Field M.C."/>
            <person name="Kuo A."/>
            <person name="Paredez A."/>
            <person name="Chapman J."/>
            <person name="Pham J."/>
            <person name="Shu S."/>
            <person name="Neupane R."/>
            <person name="Cipriano M."/>
            <person name="Mancuso J."/>
            <person name="Tu H."/>
            <person name="Salamov A."/>
            <person name="Lindquist E."/>
            <person name="Shapiro H."/>
            <person name="Lucas S."/>
            <person name="Grigoriev I.V."/>
            <person name="Cande W.Z."/>
            <person name="Fulton C."/>
            <person name="Rokhsar D.S."/>
            <person name="Dawson S.C."/>
        </authorList>
    </citation>
    <scope>NUCLEOTIDE SEQUENCE [LARGE SCALE GENOMIC DNA]</scope>
    <source>
        <strain evidence="4 5">NEG-M</strain>
    </source>
</reference>
<feature type="repeat" description="RCC1" evidence="2">
    <location>
        <begin position="144"/>
        <end position="197"/>
    </location>
</feature>
<dbReference type="GeneID" id="8857181"/>
<dbReference type="InterPro" id="IPR051625">
    <property type="entry name" value="Signaling_Regulatory_Domain"/>
</dbReference>
<organism evidence="5">
    <name type="scientific">Naegleria gruberi</name>
    <name type="common">Amoeba</name>
    <dbReference type="NCBI Taxonomy" id="5762"/>
    <lineage>
        <taxon>Eukaryota</taxon>
        <taxon>Discoba</taxon>
        <taxon>Heterolobosea</taxon>
        <taxon>Tetramitia</taxon>
        <taxon>Eutetramitia</taxon>
        <taxon>Vahlkampfiidae</taxon>
        <taxon>Naegleria</taxon>
    </lineage>
</organism>
<dbReference type="AlphaFoldDB" id="D2VBZ1"/>